<dbReference type="GO" id="GO:0022857">
    <property type="term" value="F:transmembrane transporter activity"/>
    <property type="evidence" value="ECO:0007669"/>
    <property type="project" value="InterPro"/>
</dbReference>
<keyword evidence="6" id="KW-1185">Reference proteome</keyword>
<dbReference type="InterPro" id="IPR011701">
    <property type="entry name" value="MFS"/>
</dbReference>
<feature type="transmembrane region" description="Helical" evidence="4">
    <location>
        <begin position="376"/>
        <end position="396"/>
    </location>
</feature>
<keyword evidence="1 4" id="KW-0812">Transmembrane</keyword>
<feature type="transmembrane region" description="Helical" evidence="4">
    <location>
        <begin position="151"/>
        <end position="172"/>
    </location>
</feature>
<dbReference type="EMBL" id="VLTJ01000029">
    <property type="protein sequence ID" value="TSH93130.1"/>
    <property type="molecule type" value="Genomic_DNA"/>
</dbReference>
<sequence length="402" mass="40846">MRAAFILALFGWGVGFYGPPVYLAAVMARTGWSLSLVSAAITLHFLAGTVVIASLPRAYARLGVPRVTMCGAAFTALGVLGWAVAGQPWQLFAAAAVSGAGWVTMGAVAVNTIVSRWYVQGRPLALARAYNGATLGGVLFVPLWAALIQRWGFVCAVLLVGACMLAVVGHLARRVLGRTPASPAPSASAAPTAPVAVPVLAGRRGSDATPGLWRSRAFVTLAFAMAVGLFAQIGLLAHLFALLAPRFGEQFSSLLMGAGTACAIGGRYVAAAAVTRFGQRRAVAAASYAWQALGGLGLILGWLQGSTVLLVAGVLLFGAGIGNATSLPPLIAQTDFPAAQVGVVVARIVALSQAAYAFAPLAFGTALGMAPHGSPLVLFAGAAVLQVVAALALLGVRRAVLP</sequence>
<dbReference type="SUPFAM" id="SSF103473">
    <property type="entry name" value="MFS general substrate transporter"/>
    <property type="match status" value="1"/>
</dbReference>
<reference evidence="5 6" key="1">
    <citation type="submission" date="2019-07" db="EMBL/GenBank/DDBJ databases">
        <title>Qingshengfaniella alkalisoli gen. nov., sp. nov., isolated from saline soil.</title>
        <authorList>
            <person name="Xu L."/>
            <person name="Huang X.-X."/>
            <person name="Sun J.-Q."/>
        </authorList>
    </citation>
    <scope>NUCLEOTIDE SEQUENCE [LARGE SCALE GENOMIC DNA]</scope>
    <source>
        <strain evidence="5 6">DSM 27279</strain>
    </source>
</reference>
<dbReference type="OrthoDB" id="7876195at2"/>
<feature type="transmembrane region" description="Helical" evidence="4">
    <location>
        <begin position="33"/>
        <end position="55"/>
    </location>
</feature>
<dbReference type="Proteomes" id="UP000318405">
    <property type="component" value="Unassembled WGS sequence"/>
</dbReference>
<dbReference type="Gene3D" id="1.20.1250.20">
    <property type="entry name" value="MFS general substrate transporter like domains"/>
    <property type="match status" value="1"/>
</dbReference>
<feature type="transmembrane region" description="Helical" evidence="4">
    <location>
        <begin position="344"/>
        <end position="370"/>
    </location>
</feature>
<protein>
    <submittedName>
        <fullName evidence="5">MFS transporter</fullName>
    </submittedName>
</protein>
<feature type="transmembrane region" description="Helical" evidence="4">
    <location>
        <begin position="309"/>
        <end position="332"/>
    </location>
</feature>
<evidence type="ECO:0000256" key="4">
    <source>
        <dbReference type="SAM" id="Phobius"/>
    </source>
</evidence>
<feature type="transmembrane region" description="Helical" evidence="4">
    <location>
        <begin position="91"/>
        <end position="114"/>
    </location>
</feature>
<dbReference type="AlphaFoldDB" id="A0A556AJT2"/>
<comment type="caution">
    <text evidence="5">The sequence shown here is derived from an EMBL/GenBank/DDBJ whole genome shotgun (WGS) entry which is preliminary data.</text>
</comment>
<dbReference type="Pfam" id="PF07690">
    <property type="entry name" value="MFS_1"/>
    <property type="match status" value="1"/>
</dbReference>
<feature type="transmembrane region" description="Helical" evidence="4">
    <location>
        <begin position="218"/>
        <end position="244"/>
    </location>
</feature>
<evidence type="ECO:0000256" key="3">
    <source>
        <dbReference type="ARBA" id="ARBA00023136"/>
    </source>
</evidence>
<organism evidence="5 6">
    <name type="scientific">Verticiella sediminum</name>
    <dbReference type="NCBI Taxonomy" id="1247510"/>
    <lineage>
        <taxon>Bacteria</taxon>
        <taxon>Pseudomonadati</taxon>
        <taxon>Pseudomonadota</taxon>
        <taxon>Betaproteobacteria</taxon>
        <taxon>Burkholderiales</taxon>
        <taxon>Alcaligenaceae</taxon>
        <taxon>Verticiella</taxon>
    </lineage>
</organism>
<feature type="transmembrane region" description="Helical" evidence="4">
    <location>
        <begin position="250"/>
        <end position="270"/>
    </location>
</feature>
<gene>
    <name evidence="5" type="ORF">FOZ76_16145</name>
</gene>
<evidence type="ECO:0000256" key="2">
    <source>
        <dbReference type="ARBA" id="ARBA00022989"/>
    </source>
</evidence>
<keyword evidence="2 4" id="KW-1133">Transmembrane helix</keyword>
<keyword evidence="3 4" id="KW-0472">Membrane</keyword>
<proteinExistence type="predicted"/>
<dbReference type="InterPro" id="IPR036259">
    <property type="entry name" value="MFS_trans_sf"/>
</dbReference>
<evidence type="ECO:0000256" key="1">
    <source>
        <dbReference type="ARBA" id="ARBA00022692"/>
    </source>
</evidence>
<feature type="transmembrane region" description="Helical" evidence="4">
    <location>
        <begin position="126"/>
        <end position="145"/>
    </location>
</feature>
<feature type="transmembrane region" description="Helical" evidence="4">
    <location>
        <begin position="282"/>
        <end position="303"/>
    </location>
</feature>
<feature type="transmembrane region" description="Helical" evidence="4">
    <location>
        <begin position="67"/>
        <end position="85"/>
    </location>
</feature>
<evidence type="ECO:0000313" key="6">
    <source>
        <dbReference type="Proteomes" id="UP000318405"/>
    </source>
</evidence>
<name>A0A556AJT2_9BURK</name>
<accession>A0A556AJT2</accession>
<evidence type="ECO:0000313" key="5">
    <source>
        <dbReference type="EMBL" id="TSH93130.1"/>
    </source>
</evidence>